<feature type="active site" description="Charge relay system" evidence="5">
    <location>
        <position position="158"/>
    </location>
</feature>
<keyword evidence="3 5" id="KW-0378">Hydrolase</keyword>
<evidence type="ECO:0000256" key="4">
    <source>
        <dbReference type="ARBA" id="ARBA00022825"/>
    </source>
</evidence>
<dbReference type="Proteomes" id="UP000712673">
    <property type="component" value="Unassembled WGS sequence"/>
</dbReference>
<dbReference type="PRINTS" id="PR00723">
    <property type="entry name" value="SUBTILISIN"/>
</dbReference>
<name>A0A937VZX4_UNCTE</name>
<dbReference type="SUPFAM" id="SSF52743">
    <property type="entry name" value="Subtilisin-like"/>
    <property type="match status" value="1"/>
</dbReference>
<dbReference type="InterPro" id="IPR050131">
    <property type="entry name" value="Peptidase_S8_subtilisin-like"/>
</dbReference>
<comment type="similarity">
    <text evidence="1 5">Belongs to the peptidase S8 family.</text>
</comment>
<evidence type="ECO:0000256" key="3">
    <source>
        <dbReference type="ARBA" id="ARBA00022801"/>
    </source>
</evidence>
<dbReference type="Pfam" id="PF00082">
    <property type="entry name" value="Peptidase_S8"/>
    <property type="match status" value="1"/>
</dbReference>
<evidence type="ECO:0000256" key="2">
    <source>
        <dbReference type="ARBA" id="ARBA00022670"/>
    </source>
</evidence>
<dbReference type="PROSITE" id="PS00137">
    <property type="entry name" value="SUBTILASE_HIS"/>
    <property type="match status" value="1"/>
</dbReference>
<sequence>MRRAAGVLLSVCFMMYGCAAVPPPTSVPSPASPAVPKQLQERQVLVTLAAALQPQWASIAGHLMDTYGLAQTGAFPLLSLGVQCIVLQIPPERSIAETLQRLAADPRVESVQHNQVFQGLTTTRNDPYASLQHGAQAMQMDAAHRWATGKGIAVAVVDTGVDTEHPDLRGRIVRTVNFVDGGEQTFAQDHHGTAVAGVIGASAHNATGIVGIAPEADLVAVKACWHPTPAAREASCSSWSLAKALDYVIIQQLHVVNLSLTGPPDRLLARLIHRAVAERIVVIAAVREADQTWGFPASMEPVIAVAVYGRPLLSRLVGGRQTTPLQAPGDEIVTTVPPDAYDFLSGSSLAAAHVSGLAALLLERDPTLTPAHLQTILRTASQPLSRSVSPAPAPMGLVNACHALAQVLAGPGCP</sequence>
<feature type="active site" description="Charge relay system" evidence="5">
    <location>
        <position position="348"/>
    </location>
</feature>
<evidence type="ECO:0000256" key="5">
    <source>
        <dbReference type="PROSITE-ProRule" id="PRU01240"/>
    </source>
</evidence>
<evidence type="ECO:0000259" key="7">
    <source>
        <dbReference type="Pfam" id="PF00082"/>
    </source>
</evidence>
<comment type="caution">
    <text evidence="8">The sequence shown here is derived from an EMBL/GenBank/DDBJ whole genome shotgun (WGS) entry which is preliminary data.</text>
</comment>
<evidence type="ECO:0000313" key="9">
    <source>
        <dbReference type="Proteomes" id="UP000712673"/>
    </source>
</evidence>
<dbReference type="AlphaFoldDB" id="A0A937VZX4"/>
<proteinExistence type="inferred from homology"/>
<reference evidence="8" key="1">
    <citation type="submission" date="2019-03" db="EMBL/GenBank/DDBJ databases">
        <title>Lake Tanganyika Metagenome-Assembled Genomes (MAGs).</title>
        <authorList>
            <person name="Tran P."/>
        </authorList>
    </citation>
    <scope>NUCLEOTIDE SEQUENCE</scope>
    <source>
        <strain evidence="8">K_DeepCast_65m_m2_066</strain>
    </source>
</reference>
<dbReference type="PANTHER" id="PTHR43806:SF11">
    <property type="entry name" value="CEREVISIN-RELATED"/>
    <property type="match status" value="1"/>
</dbReference>
<dbReference type="PROSITE" id="PS51257">
    <property type="entry name" value="PROKAR_LIPOPROTEIN"/>
    <property type="match status" value="1"/>
</dbReference>
<dbReference type="PROSITE" id="PS51892">
    <property type="entry name" value="SUBTILASE"/>
    <property type="match status" value="1"/>
</dbReference>
<evidence type="ECO:0000313" key="8">
    <source>
        <dbReference type="EMBL" id="MBM3222700.1"/>
    </source>
</evidence>
<dbReference type="Gene3D" id="3.40.50.200">
    <property type="entry name" value="Peptidase S8/S53 domain"/>
    <property type="match status" value="1"/>
</dbReference>
<dbReference type="InterPro" id="IPR023827">
    <property type="entry name" value="Peptidase_S8_Asp-AS"/>
</dbReference>
<dbReference type="GO" id="GO:0006508">
    <property type="term" value="P:proteolysis"/>
    <property type="evidence" value="ECO:0007669"/>
    <property type="project" value="UniProtKB-KW"/>
</dbReference>
<protein>
    <submittedName>
        <fullName evidence="8">Serine protease</fullName>
    </submittedName>
</protein>
<dbReference type="InterPro" id="IPR022398">
    <property type="entry name" value="Peptidase_S8_His-AS"/>
</dbReference>
<dbReference type="EMBL" id="VGLS01000045">
    <property type="protein sequence ID" value="MBM3222700.1"/>
    <property type="molecule type" value="Genomic_DNA"/>
</dbReference>
<dbReference type="InterPro" id="IPR036852">
    <property type="entry name" value="Peptidase_S8/S53_dom_sf"/>
</dbReference>
<dbReference type="GO" id="GO:0004252">
    <property type="term" value="F:serine-type endopeptidase activity"/>
    <property type="evidence" value="ECO:0007669"/>
    <property type="project" value="UniProtKB-UniRule"/>
</dbReference>
<evidence type="ECO:0000256" key="6">
    <source>
        <dbReference type="SAM" id="SignalP"/>
    </source>
</evidence>
<dbReference type="InterPro" id="IPR015500">
    <property type="entry name" value="Peptidase_S8_subtilisin-rel"/>
</dbReference>
<keyword evidence="2 5" id="KW-0645">Protease</keyword>
<feature type="domain" description="Peptidase S8/S53" evidence="7">
    <location>
        <begin position="149"/>
        <end position="382"/>
    </location>
</feature>
<feature type="signal peptide" evidence="6">
    <location>
        <begin position="1"/>
        <end position="19"/>
    </location>
</feature>
<feature type="active site" description="Charge relay system" evidence="5">
    <location>
        <position position="191"/>
    </location>
</feature>
<feature type="chain" id="PRO_5036737699" evidence="6">
    <location>
        <begin position="20"/>
        <end position="414"/>
    </location>
</feature>
<keyword evidence="4 5" id="KW-0720">Serine protease</keyword>
<accession>A0A937VZX4</accession>
<dbReference type="InterPro" id="IPR000209">
    <property type="entry name" value="Peptidase_S8/S53_dom"/>
</dbReference>
<gene>
    <name evidence="8" type="ORF">FJZ47_02690</name>
</gene>
<dbReference type="PROSITE" id="PS00136">
    <property type="entry name" value="SUBTILASE_ASP"/>
    <property type="match status" value="1"/>
</dbReference>
<evidence type="ECO:0000256" key="1">
    <source>
        <dbReference type="ARBA" id="ARBA00011073"/>
    </source>
</evidence>
<dbReference type="PANTHER" id="PTHR43806">
    <property type="entry name" value="PEPTIDASE S8"/>
    <property type="match status" value="1"/>
</dbReference>
<organism evidence="8 9">
    <name type="scientific">Tectimicrobiota bacterium</name>
    <dbReference type="NCBI Taxonomy" id="2528274"/>
    <lineage>
        <taxon>Bacteria</taxon>
        <taxon>Pseudomonadati</taxon>
        <taxon>Nitrospinota/Tectimicrobiota group</taxon>
        <taxon>Candidatus Tectimicrobiota</taxon>
    </lineage>
</organism>
<keyword evidence="6" id="KW-0732">Signal</keyword>